<accession>A0A556AF51</accession>
<feature type="region of interest" description="Disordered" evidence="1">
    <location>
        <begin position="1"/>
        <end position="39"/>
    </location>
</feature>
<evidence type="ECO:0000256" key="1">
    <source>
        <dbReference type="SAM" id="MobiDB-lite"/>
    </source>
</evidence>
<evidence type="ECO:0000313" key="3">
    <source>
        <dbReference type="EMBL" id="TSH91510.1"/>
    </source>
</evidence>
<dbReference type="RefSeq" id="WP_143949683.1">
    <property type="nucleotide sequence ID" value="NZ_BAABMB010000006.1"/>
</dbReference>
<feature type="region of interest" description="Disordered" evidence="1">
    <location>
        <begin position="361"/>
        <end position="383"/>
    </location>
</feature>
<name>A0A556AF51_9BURK</name>
<dbReference type="EMBL" id="VLTJ01000035">
    <property type="protein sequence ID" value="TSH91510.1"/>
    <property type="molecule type" value="Genomic_DNA"/>
</dbReference>
<dbReference type="AlphaFoldDB" id="A0A556AF51"/>
<keyword evidence="4" id="KW-1185">Reference proteome</keyword>
<evidence type="ECO:0000259" key="2">
    <source>
        <dbReference type="Pfam" id="PF00534"/>
    </source>
</evidence>
<organism evidence="3 4">
    <name type="scientific">Verticiella sediminum</name>
    <dbReference type="NCBI Taxonomy" id="1247510"/>
    <lineage>
        <taxon>Bacteria</taxon>
        <taxon>Pseudomonadati</taxon>
        <taxon>Pseudomonadota</taxon>
        <taxon>Betaproteobacteria</taxon>
        <taxon>Burkholderiales</taxon>
        <taxon>Alcaligenaceae</taxon>
        <taxon>Verticiella</taxon>
    </lineage>
</organism>
<dbReference type="GO" id="GO:0016757">
    <property type="term" value="F:glycosyltransferase activity"/>
    <property type="evidence" value="ECO:0007669"/>
    <property type="project" value="InterPro"/>
</dbReference>
<gene>
    <name evidence="3" type="ORF">FOZ76_18040</name>
</gene>
<dbReference type="InterPro" id="IPR001296">
    <property type="entry name" value="Glyco_trans_1"/>
</dbReference>
<dbReference type="PANTHER" id="PTHR12526:SF627">
    <property type="entry name" value="D-RHAMNOSYLTRANSFERASE WBPZ"/>
    <property type="match status" value="1"/>
</dbReference>
<reference evidence="3 4" key="1">
    <citation type="submission" date="2019-07" db="EMBL/GenBank/DDBJ databases">
        <title>Qingshengfaniella alkalisoli gen. nov., sp. nov., isolated from saline soil.</title>
        <authorList>
            <person name="Xu L."/>
            <person name="Huang X.-X."/>
            <person name="Sun J.-Q."/>
        </authorList>
    </citation>
    <scope>NUCLEOTIDE SEQUENCE [LARGE SCALE GENOMIC DNA]</scope>
    <source>
        <strain evidence="3 4">DSM 27279</strain>
    </source>
</reference>
<dbReference type="Proteomes" id="UP000318405">
    <property type="component" value="Unassembled WGS sequence"/>
</dbReference>
<dbReference type="Pfam" id="PF00534">
    <property type="entry name" value="Glycos_transf_1"/>
    <property type="match status" value="1"/>
</dbReference>
<dbReference type="PANTHER" id="PTHR12526">
    <property type="entry name" value="GLYCOSYLTRANSFERASE"/>
    <property type="match status" value="1"/>
</dbReference>
<sequence length="383" mass="42296">MPDTPPDSSHARNGEAAPGLPRPVRQPTPSAAGPGLAHAGASRRRLRILTWHVHGNYLYYLSQLPHDIAVVVRPGNPPGYAAPGDALPWGGNVHTVAGDALAHERFDCILFQSRVHYDRDQYELLTPEQRKLPRIYLEHDPPQEHPTNQCHWFQEPDGILVHVTPFNALMWDSGITPVQVVEHGVIVPDDVRYTGEKDRGIVVVNHLERRGRRLGADIYARVRRDVALDLVGMDAQASGGLGEIANLALPGFMAGYRYFFNPIRYTSLGLAVIEAMHVGLPIVGLATTELATVVRNHETGYVDTDVARLVQVMRQLAADRELAAEWGANARRHARERFGIERFVADWQAVLDAATHGTSLAQPDLAHATSAPPRQDLPTRRQA</sequence>
<dbReference type="SUPFAM" id="SSF53756">
    <property type="entry name" value="UDP-Glycosyltransferase/glycogen phosphorylase"/>
    <property type="match status" value="1"/>
</dbReference>
<comment type="caution">
    <text evidence="3">The sequence shown here is derived from an EMBL/GenBank/DDBJ whole genome shotgun (WGS) entry which is preliminary data.</text>
</comment>
<dbReference type="Gene3D" id="3.40.50.2000">
    <property type="entry name" value="Glycogen Phosphorylase B"/>
    <property type="match status" value="1"/>
</dbReference>
<feature type="domain" description="Glycosyl transferase family 1" evidence="2">
    <location>
        <begin position="257"/>
        <end position="332"/>
    </location>
</feature>
<dbReference type="CDD" id="cd03801">
    <property type="entry name" value="GT4_PimA-like"/>
    <property type="match status" value="1"/>
</dbReference>
<proteinExistence type="predicted"/>
<protein>
    <submittedName>
        <fullName evidence="3">Glycosyltransferase family 4 protein</fullName>
    </submittedName>
</protein>
<dbReference type="OrthoDB" id="9794513at2"/>
<evidence type="ECO:0000313" key="4">
    <source>
        <dbReference type="Proteomes" id="UP000318405"/>
    </source>
</evidence>
<keyword evidence="3" id="KW-0808">Transferase</keyword>